<evidence type="ECO:0000256" key="1">
    <source>
        <dbReference type="SAM" id="MobiDB-lite"/>
    </source>
</evidence>
<sequence>MSCRTLESIYIDTMTPTASPKQENAVRDLWERVFTAQHDLMSMYLQCCKPSASSDAYSDDTGGCGDRRAANTQVMAFPLPTLPDGPKPLSGTRSPEPESIEYVTPTEETKEVHARRPRSMCRVAPMACGHHELFDEATCEPDQCIVEFAETRDNSPSTRWSDEDILEADRRFLDEYDTRQDMWRRCTAESTKMSPDDDDNDNHFGFCRAALQGDLETHLKEKHLEKPDQNRHEQNKALKGKRCADHGKGTKHCGSRRRSLELHATRQSSMNVSTRHLWKAIIRRTCNPEARVRNTGQCRDSLEPRPDGQDVLTDRCFLRTAQDFGVGFAK</sequence>
<accession>A0AAN6E0H8</accession>
<feature type="compositionally biased region" description="Basic and acidic residues" evidence="1">
    <location>
        <begin position="222"/>
        <end position="248"/>
    </location>
</feature>
<comment type="caution">
    <text evidence="2">The sequence shown here is derived from an EMBL/GenBank/DDBJ whole genome shotgun (WGS) entry which is preliminary data.</text>
</comment>
<organism evidence="2 3">
    <name type="scientific">Exophiala viscosa</name>
    <dbReference type="NCBI Taxonomy" id="2486360"/>
    <lineage>
        <taxon>Eukaryota</taxon>
        <taxon>Fungi</taxon>
        <taxon>Dikarya</taxon>
        <taxon>Ascomycota</taxon>
        <taxon>Pezizomycotina</taxon>
        <taxon>Eurotiomycetes</taxon>
        <taxon>Chaetothyriomycetidae</taxon>
        <taxon>Chaetothyriales</taxon>
        <taxon>Herpotrichiellaceae</taxon>
        <taxon>Exophiala</taxon>
    </lineage>
</organism>
<proteinExistence type="predicted"/>
<dbReference type="Proteomes" id="UP001203852">
    <property type="component" value="Unassembled WGS sequence"/>
</dbReference>
<feature type="region of interest" description="Disordered" evidence="1">
    <location>
        <begin position="222"/>
        <end position="257"/>
    </location>
</feature>
<protein>
    <submittedName>
        <fullName evidence="2">Uncharacterized protein</fullName>
    </submittedName>
</protein>
<keyword evidence="3" id="KW-1185">Reference proteome</keyword>
<evidence type="ECO:0000313" key="3">
    <source>
        <dbReference type="Proteomes" id="UP001203852"/>
    </source>
</evidence>
<gene>
    <name evidence="2" type="ORF">EDD36DRAFT_121099</name>
</gene>
<dbReference type="AlphaFoldDB" id="A0AAN6E0H8"/>
<evidence type="ECO:0000313" key="2">
    <source>
        <dbReference type="EMBL" id="KAI1616019.1"/>
    </source>
</evidence>
<reference evidence="2" key="1">
    <citation type="journal article" date="2022" name="bioRxiv">
        <title>Deciphering the potential niche of two novel black yeast fungi from a biological soil crust based on their genomes, phenotypes, and melanin regulation.</title>
        <authorList>
            <consortium name="DOE Joint Genome Institute"/>
            <person name="Carr E.C."/>
            <person name="Barton Q."/>
            <person name="Grambo S."/>
            <person name="Sullivan M."/>
            <person name="Renfro C.M."/>
            <person name="Kuo A."/>
            <person name="Pangilinan J."/>
            <person name="Lipzen A."/>
            <person name="Keymanesh K."/>
            <person name="Savage E."/>
            <person name="Barry K."/>
            <person name="Grigoriev I.V."/>
            <person name="Riekhof W.R."/>
            <person name="Harris S.S."/>
        </authorList>
    </citation>
    <scope>NUCLEOTIDE SEQUENCE</scope>
    <source>
        <strain evidence="2">JF 03-4F</strain>
    </source>
</reference>
<dbReference type="EMBL" id="MU404351">
    <property type="protein sequence ID" value="KAI1616019.1"/>
    <property type="molecule type" value="Genomic_DNA"/>
</dbReference>
<name>A0AAN6E0H8_9EURO</name>
<feature type="region of interest" description="Disordered" evidence="1">
    <location>
        <begin position="77"/>
        <end position="111"/>
    </location>
</feature>